<evidence type="ECO:0008006" key="5">
    <source>
        <dbReference type="Google" id="ProtNLM"/>
    </source>
</evidence>
<dbReference type="Gene3D" id="1.25.40.420">
    <property type="match status" value="1"/>
</dbReference>
<dbReference type="Pfam" id="PF07707">
    <property type="entry name" value="BACK"/>
    <property type="match status" value="1"/>
</dbReference>
<dbReference type="InterPro" id="IPR051481">
    <property type="entry name" value="BTB-POZ/Galectin-3-binding"/>
</dbReference>
<evidence type="ECO:0000313" key="4">
    <source>
        <dbReference type="Proteomes" id="UP000247702"/>
    </source>
</evidence>
<dbReference type="PROSITE" id="PS51886">
    <property type="entry name" value="TLDC"/>
    <property type="match status" value="1"/>
</dbReference>
<evidence type="ECO:0000259" key="2">
    <source>
        <dbReference type="PROSITE" id="PS51886"/>
    </source>
</evidence>
<dbReference type="PANTHER" id="PTHR24410:SF23">
    <property type="entry name" value="BTB DOMAIN-CONTAINING PROTEIN-RELATED"/>
    <property type="match status" value="1"/>
</dbReference>
<dbReference type="SMART" id="SM00225">
    <property type="entry name" value="BTB"/>
    <property type="match status" value="1"/>
</dbReference>
<dbReference type="InterPro" id="IPR011705">
    <property type="entry name" value="BACK"/>
</dbReference>
<dbReference type="InterPro" id="IPR000210">
    <property type="entry name" value="BTB/POZ_dom"/>
</dbReference>
<evidence type="ECO:0000313" key="3">
    <source>
        <dbReference type="EMBL" id="GBB98683.1"/>
    </source>
</evidence>
<dbReference type="InterPro" id="IPR011333">
    <property type="entry name" value="SKP1/BTB/POZ_sf"/>
</dbReference>
<dbReference type="AlphaFoldDB" id="A0A2Z6R915"/>
<organism evidence="3 4">
    <name type="scientific">Rhizophagus clarus</name>
    <dbReference type="NCBI Taxonomy" id="94130"/>
    <lineage>
        <taxon>Eukaryota</taxon>
        <taxon>Fungi</taxon>
        <taxon>Fungi incertae sedis</taxon>
        <taxon>Mucoromycota</taxon>
        <taxon>Glomeromycotina</taxon>
        <taxon>Glomeromycetes</taxon>
        <taxon>Glomerales</taxon>
        <taxon>Glomeraceae</taxon>
        <taxon>Rhizophagus</taxon>
    </lineage>
</organism>
<proteinExistence type="predicted"/>
<reference evidence="3 4" key="1">
    <citation type="submission" date="2017-11" db="EMBL/GenBank/DDBJ databases">
        <title>The genome of Rhizophagus clarus HR1 reveals common genetic basis of auxotrophy among arbuscular mycorrhizal fungi.</title>
        <authorList>
            <person name="Kobayashi Y."/>
        </authorList>
    </citation>
    <scope>NUCLEOTIDE SEQUENCE [LARGE SCALE GENOMIC DNA]</scope>
    <source>
        <strain evidence="3 4">HR1</strain>
    </source>
</reference>
<feature type="domain" description="TLDc" evidence="2">
    <location>
        <begin position="240"/>
        <end position="410"/>
    </location>
</feature>
<dbReference type="Pfam" id="PF07534">
    <property type="entry name" value="TLD"/>
    <property type="match status" value="1"/>
</dbReference>
<comment type="caution">
    <text evidence="3">The sequence shown here is derived from an EMBL/GenBank/DDBJ whole genome shotgun (WGS) entry which is preliminary data.</text>
</comment>
<dbReference type="InterPro" id="IPR006571">
    <property type="entry name" value="TLDc_dom"/>
</dbReference>
<protein>
    <recommendedName>
        <fullName evidence="5">BTB domain-containing protein</fullName>
    </recommendedName>
</protein>
<dbReference type="Pfam" id="PF00651">
    <property type="entry name" value="BTB"/>
    <property type="match status" value="1"/>
</dbReference>
<dbReference type="SMART" id="SM00875">
    <property type="entry name" value="BACK"/>
    <property type="match status" value="1"/>
</dbReference>
<keyword evidence="4" id="KW-1185">Reference proteome</keyword>
<sequence>MASNLHSGLSKEFSFMLNNTDDFDVIIKVGENNNIKEFRAHSTVYVLVLYTLKVHSQMSGYIYTGEVDLKNYRGEDILELLIASDELLLEELFEHVQDNLFKKRAIWTLENITLVLNSCSKLQESCLKFIYDLQIDEILVWECLIKWGIKQTPCLGIISNDITKWNNETFKALEKTLNKFIPLIRFVEISPADYNDKIRPYKAIIPHHIYEEIEEFYCKKTLQNATILLPRVGKIQFESKIIGKKLISIIIYWINIRDEDEDAFFSKGDLEYKFDLIYQGSGDGINNDSFKNEVDLKEPTLILVKCQNTRKIFGGYTPIGFDRDLSGIYYSCSNDGITPLDGSFIFSFESNDDTQNMKLSRLKSFNDSVYANDLNCGFKFGIDSLYMQDSVLIVGQDRFYEQKLECVLHSGLSKDLSSILNDADDYNVIIQVGKNNNIKEFRAHSVILRARSVYFKSALSSEWATKKDDMILYNKPNITPKIFDIILKYIYTGEFNLENYQGEDILELLVASDELLLEELFEHVQDNLFNKRTTWIQENTILVYNTAFKLLGCRKLQERCLNLTCINPQSFITSESFLSLDEDILHILLEREDLRINEIIVWENLIKWGIKQTPCLESINRTKWNNENFEALKETLCKLIPLIRFVEISTADYYDKIKPYKAIIPKHIYKETKELQFKKTIQNATLLRPRTGKIQFESKIIEKNLIFIIINWINRRESTSISKGDHKYKFDLIYRSSRDNSFKSNYYEQEPILVLVKCQNSRKIFGGYTPVGFYRSTDNFIPSYYSEEEDSGGEKNDYIFSNDSFIFSFEKNDDIKNMKLSRVKSPSYAIYDDIYNCKFRFGKHSLFEKDDLLYVNEDCYYEQKLGCTGTYEIDEMETWLVQNYK</sequence>
<gene>
    <name evidence="3" type="ORF">RclHR1_00330010</name>
</gene>
<dbReference type="CDD" id="cd14733">
    <property type="entry name" value="BACK"/>
    <property type="match status" value="1"/>
</dbReference>
<dbReference type="EMBL" id="BEXD01002557">
    <property type="protein sequence ID" value="GBB98683.1"/>
    <property type="molecule type" value="Genomic_DNA"/>
</dbReference>
<evidence type="ECO:0000259" key="1">
    <source>
        <dbReference type="PROSITE" id="PS50097"/>
    </source>
</evidence>
<dbReference type="PROSITE" id="PS50097">
    <property type="entry name" value="BTB"/>
    <property type="match status" value="1"/>
</dbReference>
<dbReference type="CDD" id="cd18186">
    <property type="entry name" value="BTB_POZ_ZBTB_KLHL-like"/>
    <property type="match status" value="1"/>
</dbReference>
<dbReference type="Gene3D" id="3.30.710.10">
    <property type="entry name" value="Potassium Channel Kv1.1, Chain A"/>
    <property type="match status" value="2"/>
</dbReference>
<name>A0A2Z6R915_9GLOM</name>
<dbReference type="SUPFAM" id="SSF54695">
    <property type="entry name" value="POZ domain"/>
    <property type="match status" value="2"/>
</dbReference>
<dbReference type="Proteomes" id="UP000247702">
    <property type="component" value="Unassembled WGS sequence"/>
</dbReference>
<feature type="domain" description="BTB" evidence="1">
    <location>
        <begin position="426"/>
        <end position="499"/>
    </location>
</feature>
<dbReference type="PANTHER" id="PTHR24410">
    <property type="entry name" value="HL07962P-RELATED"/>
    <property type="match status" value="1"/>
</dbReference>
<accession>A0A2Z6R915</accession>